<accession>A0A9Q0XQ89</accession>
<organism evidence="1 2">
    <name type="scientific">Phrynocephalus forsythii</name>
    <dbReference type="NCBI Taxonomy" id="171643"/>
    <lineage>
        <taxon>Eukaryota</taxon>
        <taxon>Metazoa</taxon>
        <taxon>Chordata</taxon>
        <taxon>Craniata</taxon>
        <taxon>Vertebrata</taxon>
        <taxon>Euteleostomi</taxon>
        <taxon>Lepidosauria</taxon>
        <taxon>Squamata</taxon>
        <taxon>Bifurcata</taxon>
        <taxon>Unidentata</taxon>
        <taxon>Episquamata</taxon>
        <taxon>Toxicofera</taxon>
        <taxon>Iguania</taxon>
        <taxon>Acrodonta</taxon>
        <taxon>Agamidae</taxon>
        <taxon>Agaminae</taxon>
        <taxon>Phrynocephalus</taxon>
    </lineage>
</organism>
<name>A0A9Q0XQ89_9SAUR</name>
<proteinExistence type="predicted"/>
<dbReference type="AlphaFoldDB" id="A0A9Q0XQ89"/>
<dbReference type="EMBL" id="JAPFRF010000009">
    <property type="protein sequence ID" value="KAJ7322509.1"/>
    <property type="molecule type" value="Genomic_DNA"/>
</dbReference>
<dbReference type="Proteomes" id="UP001142489">
    <property type="component" value="Unassembled WGS sequence"/>
</dbReference>
<gene>
    <name evidence="1" type="ORF">JRQ81_018796</name>
</gene>
<evidence type="ECO:0000313" key="2">
    <source>
        <dbReference type="Proteomes" id="UP001142489"/>
    </source>
</evidence>
<keyword evidence="2" id="KW-1185">Reference proteome</keyword>
<evidence type="ECO:0000313" key="1">
    <source>
        <dbReference type="EMBL" id="KAJ7322509.1"/>
    </source>
</evidence>
<reference evidence="1" key="1">
    <citation type="journal article" date="2023" name="DNA Res.">
        <title>Chromosome-level genome assembly of Phrynocephalus forsythii using third-generation DNA sequencing and Hi-C analysis.</title>
        <authorList>
            <person name="Qi Y."/>
            <person name="Zhao W."/>
            <person name="Zhao Y."/>
            <person name="Niu C."/>
            <person name="Cao S."/>
            <person name="Zhang Y."/>
        </authorList>
    </citation>
    <scope>NUCLEOTIDE SEQUENCE</scope>
    <source>
        <tissue evidence="1">Muscle</tissue>
    </source>
</reference>
<protein>
    <submittedName>
        <fullName evidence="1">Uncharacterized protein</fullName>
    </submittedName>
</protein>
<sequence length="143" mass="16436">MLKLFEFSLALDAVSLYISTTKGFLPPPTHTSTFSGKNHNSCLLKPELYHNVVASRFALLWERRISSSKKMTNTPLAWFRAMEIALCFRMRQHVQLSRHDEREKSITDVLQLFGKWGCLTMKCWVKEMGEGKDGEELSAEEPP</sequence>
<comment type="caution">
    <text evidence="1">The sequence shown here is derived from an EMBL/GenBank/DDBJ whole genome shotgun (WGS) entry which is preliminary data.</text>
</comment>